<gene>
    <name evidence="2" type="ORF">HMPREF1549_00189</name>
</gene>
<keyword evidence="1" id="KW-1133">Transmembrane helix</keyword>
<accession>U1QNM3</accession>
<dbReference type="PATRIC" id="fig|1227262.3.peg.146"/>
<protein>
    <submittedName>
        <fullName evidence="2">Uncharacterized protein</fullName>
    </submittedName>
</protein>
<comment type="caution">
    <text evidence="2">The sequence shown here is derived from an EMBL/GenBank/DDBJ whole genome shotgun (WGS) entry which is preliminary data.</text>
</comment>
<dbReference type="EMBL" id="AWSD01000023">
    <property type="protein sequence ID" value="ERH23314.1"/>
    <property type="molecule type" value="Genomic_DNA"/>
</dbReference>
<dbReference type="AlphaFoldDB" id="U1QNM3"/>
<name>U1QNM3_9ACTO</name>
<feature type="transmembrane region" description="Helical" evidence="1">
    <location>
        <begin position="31"/>
        <end position="52"/>
    </location>
</feature>
<proteinExistence type="predicted"/>
<keyword evidence="1" id="KW-0472">Membrane</keyword>
<sequence>MRSGVLGVVATLGAVASHRRGIDLGLTAAVLFWIVVWGGFMVGVGWFVFGVLPRLGRRGARAVQVGVTTAAAAKGKSVGAGYAPAFGQPRTGQWVDAHPLGRCPRRAPRHGSDGLCQYCSWARISGVPGPWGRGMAIVSPAGWDAYIERVLDVTGTPWLDGTRDAWGVPRVMPGELGWEEESSWLAQVEAAGGQVFWPVGG</sequence>
<keyword evidence="1" id="KW-0812">Transmembrane</keyword>
<organism evidence="2 3">
    <name type="scientific">Actinomyces johnsonii F0510</name>
    <dbReference type="NCBI Taxonomy" id="1227262"/>
    <lineage>
        <taxon>Bacteria</taxon>
        <taxon>Bacillati</taxon>
        <taxon>Actinomycetota</taxon>
        <taxon>Actinomycetes</taxon>
        <taxon>Actinomycetales</taxon>
        <taxon>Actinomycetaceae</taxon>
        <taxon>Actinomyces</taxon>
    </lineage>
</organism>
<dbReference type="Proteomes" id="UP000016498">
    <property type="component" value="Unassembled WGS sequence"/>
</dbReference>
<dbReference type="HOGENOM" id="CLU_117497_0_0_11"/>
<evidence type="ECO:0000313" key="3">
    <source>
        <dbReference type="Proteomes" id="UP000016498"/>
    </source>
</evidence>
<evidence type="ECO:0000256" key="1">
    <source>
        <dbReference type="SAM" id="Phobius"/>
    </source>
</evidence>
<reference evidence="2 3" key="1">
    <citation type="submission" date="2013-06" db="EMBL/GenBank/DDBJ databases">
        <authorList>
            <person name="Weinstock G."/>
            <person name="Sodergren E."/>
            <person name="Lobos E.A."/>
            <person name="Fulton L."/>
            <person name="Fulton R."/>
            <person name="Courtney L."/>
            <person name="Fronick C."/>
            <person name="O'Laughlin M."/>
            <person name="Godfrey J."/>
            <person name="Wilson R.M."/>
            <person name="Miner T."/>
            <person name="Farmer C."/>
            <person name="Delehaunty K."/>
            <person name="Cordes M."/>
            <person name="Minx P."/>
            <person name="Tomlinson C."/>
            <person name="Chen J."/>
            <person name="Wollam A."/>
            <person name="Pepin K.H."/>
            <person name="Bhonagiri V."/>
            <person name="Zhang X."/>
            <person name="Warren W."/>
            <person name="Mitreva M."/>
            <person name="Mardis E.R."/>
            <person name="Wilson R.K."/>
        </authorList>
    </citation>
    <scope>NUCLEOTIDE SEQUENCE [LARGE SCALE GENOMIC DNA]</scope>
    <source>
        <strain evidence="2 3">F0510</strain>
    </source>
</reference>
<evidence type="ECO:0000313" key="2">
    <source>
        <dbReference type="EMBL" id="ERH23314.1"/>
    </source>
</evidence>